<evidence type="ECO:0000256" key="3">
    <source>
        <dbReference type="SAM" id="SignalP"/>
    </source>
</evidence>
<dbReference type="InterPro" id="IPR046357">
    <property type="entry name" value="PPIase_dom_sf"/>
</dbReference>
<evidence type="ECO:0000313" key="8">
    <source>
        <dbReference type="Proteomes" id="UP000030146"/>
    </source>
</evidence>
<dbReference type="PANTHER" id="PTHR47637:SF1">
    <property type="entry name" value="CHAPERONE SURA"/>
    <property type="match status" value="1"/>
</dbReference>
<dbReference type="SUPFAM" id="SSF109998">
    <property type="entry name" value="Triger factor/SurA peptide-binding domain-like"/>
    <property type="match status" value="1"/>
</dbReference>
<dbReference type="PANTHER" id="PTHR47637">
    <property type="entry name" value="CHAPERONE SURA"/>
    <property type="match status" value="1"/>
</dbReference>
<feature type="domain" description="PpiC" evidence="4">
    <location>
        <begin position="175"/>
        <end position="277"/>
    </location>
</feature>
<evidence type="ECO:0000313" key="6">
    <source>
        <dbReference type="EMBL" id="KGN84813.1"/>
    </source>
</evidence>
<dbReference type="Gene3D" id="3.10.50.40">
    <property type="match status" value="2"/>
</dbReference>
<dbReference type="PROSITE" id="PS50198">
    <property type="entry name" value="PPIC_PPIASE_2"/>
    <property type="match status" value="1"/>
</dbReference>
<evidence type="ECO:0000256" key="1">
    <source>
        <dbReference type="ARBA" id="ARBA00022729"/>
    </source>
</evidence>
<keyword evidence="2 6" id="KW-0413">Isomerase</keyword>
<dbReference type="EMBL" id="JRAK01000138">
    <property type="protein sequence ID" value="KGN84813.1"/>
    <property type="molecule type" value="Genomic_DNA"/>
</dbReference>
<dbReference type="InterPro" id="IPR027304">
    <property type="entry name" value="Trigger_fact/SurA_dom_sf"/>
</dbReference>
<evidence type="ECO:0000313" key="5">
    <source>
        <dbReference type="EMBL" id="KGN83598.1"/>
    </source>
</evidence>
<evidence type="ECO:0000256" key="2">
    <source>
        <dbReference type="PROSITE-ProRule" id="PRU00278"/>
    </source>
</evidence>
<dbReference type="Gene3D" id="1.10.4030.10">
    <property type="entry name" value="Porin chaperone SurA, peptide-binding domain"/>
    <property type="match status" value="1"/>
</dbReference>
<dbReference type="eggNOG" id="COG0760">
    <property type="taxonomic scope" value="Bacteria"/>
</dbReference>
<dbReference type="AlphaFoldDB" id="A0A099WVL4"/>
<gene>
    <name evidence="5" type="ORF">HR08_10740</name>
    <name evidence="6" type="ORF">HR15_10290</name>
</gene>
<reference evidence="6 8" key="2">
    <citation type="submission" date="2014-08" db="EMBL/GenBank/DDBJ databases">
        <title>Porphyromonas gulae strain:COT-052_OH3439 Genome sequencing.</title>
        <authorList>
            <person name="Wallis C."/>
            <person name="Deusch O."/>
            <person name="O'Flynn C."/>
            <person name="Davis I."/>
            <person name="Jospin G."/>
            <person name="Darling A.E."/>
            <person name="Coil D.A."/>
            <person name="Alexiev A."/>
            <person name="Horsfall A."/>
            <person name="Kirkwood N."/>
            <person name="Harris S."/>
            <person name="Eisen J.A."/>
        </authorList>
    </citation>
    <scope>NUCLEOTIDE SEQUENCE [LARGE SCALE GENOMIC DNA]</scope>
    <source>
        <strain evidence="8">COT-052 OH3439</strain>
        <strain evidence="6">COT-052_OH3439</strain>
    </source>
</reference>
<dbReference type="InterPro" id="IPR050280">
    <property type="entry name" value="OMP_Chaperone_SurA"/>
</dbReference>
<dbReference type="Proteomes" id="UP000030146">
    <property type="component" value="Unassembled WGS sequence"/>
</dbReference>
<evidence type="ECO:0000313" key="7">
    <source>
        <dbReference type="Proteomes" id="UP000030130"/>
    </source>
</evidence>
<organism evidence="6 8">
    <name type="scientific">Porphyromonas gulae</name>
    <dbReference type="NCBI Taxonomy" id="111105"/>
    <lineage>
        <taxon>Bacteria</taxon>
        <taxon>Pseudomonadati</taxon>
        <taxon>Bacteroidota</taxon>
        <taxon>Bacteroidia</taxon>
        <taxon>Bacteroidales</taxon>
        <taxon>Porphyromonadaceae</taxon>
        <taxon>Porphyromonas</taxon>
    </lineage>
</organism>
<feature type="signal peptide" evidence="3">
    <location>
        <begin position="1"/>
        <end position="24"/>
    </location>
</feature>
<comment type="caution">
    <text evidence="6">The sequence shown here is derived from an EMBL/GenBank/DDBJ whole genome shotgun (WGS) entry which is preliminary data.</text>
</comment>
<dbReference type="SUPFAM" id="SSF54534">
    <property type="entry name" value="FKBP-like"/>
    <property type="match status" value="2"/>
</dbReference>
<keyword evidence="8" id="KW-1185">Reference proteome</keyword>
<reference evidence="5 7" key="1">
    <citation type="submission" date="2014-08" db="EMBL/GenBank/DDBJ databases">
        <title>Porphyromonas gulae strain:COT-052_OH1451 Genome sequencing.</title>
        <authorList>
            <person name="Wallis C."/>
            <person name="Deusch O."/>
            <person name="O'Flynn C."/>
            <person name="Davis I."/>
            <person name="Jospin G."/>
            <person name="Darling A.E."/>
            <person name="Coil D.A."/>
            <person name="Alexiev A."/>
            <person name="Horsfall A."/>
            <person name="Kirkwood N."/>
            <person name="Harris S."/>
            <person name="Eisen J.A."/>
        </authorList>
    </citation>
    <scope>NUCLEOTIDE SEQUENCE [LARGE SCALE GENOMIC DNA]</scope>
    <source>
        <strain evidence="7">COT-052 OH1451</strain>
        <strain evidence="5">COT-052_OH1451</strain>
    </source>
</reference>
<dbReference type="GeneID" id="57239789"/>
<dbReference type="RefSeq" id="WP_018966058.1">
    <property type="nucleotide sequence ID" value="NZ_CALUCC010000139.1"/>
</dbReference>
<protein>
    <submittedName>
        <fullName evidence="6">Peptidylprolyl isomerase</fullName>
    </submittedName>
</protein>
<dbReference type="Pfam" id="PF00639">
    <property type="entry name" value="Rotamase"/>
    <property type="match status" value="2"/>
</dbReference>
<evidence type="ECO:0000259" key="4">
    <source>
        <dbReference type="PROSITE" id="PS50198"/>
    </source>
</evidence>
<dbReference type="InterPro" id="IPR000297">
    <property type="entry name" value="PPIase_PpiC"/>
</dbReference>
<sequence>MKKNGMRICIIMLSLLYWALPSSIAQKNVIDEVVWMVGDEPILRSDIEATKRFLLSSGRPLEGDADCYIPEQIAVQKLFLNQAKIDSIEVNEADVNRYVDMYLADYIQQFGSKEKMEEYFNRKYTQIREEQRVEVRNGEIVRMMRRKIDENVKVTPSEIRQYFASLPQDSLPYIPTTVEVQLLTIKPVISLHETDAIKKRLREFSDEINEGRRDFTTLARLYSEDSKTSLQGGEYGFVSKASLDAEFARVVFSLTDTKRVSPIIKTDDGYHIVQLIEKRGDVINFRQIVLKPKVSDAALTETTNKLDSLYSLIKENKLTFEKAVAQYSEDNDTRNNQGLMVNKIQQSDFYSSSRFKYEELPQDISRVVYNMKPGEVSKPFILKTDKGNEEVVIVKVKNLIEGHRANMNSDFQTIKALALNKKKESVIDAWIRKKQKETYIHIEPAYRNCQFRYPGWLEDRQ</sequence>
<dbReference type="STRING" id="111105.HR09_05480"/>
<dbReference type="GO" id="GO:0003755">
    <property type="term" value="F:peptidyl-prolyl cis-trans isomerase activity"/>
    <property type="evidence" value="ECO:0007669"/>
    <property type="project" value="UniProtKB-KW"/>
</dbReference>
<name>A0A099WVL4_9PORP</name>
<keyword evidence="2" id="KW-0697">Rotamase</keyword>
<feature type="chain" id="PRO_5007759966" evidence="3">
    <location>
        <begin position="25"/>
        <end position="461"/>
    </location>
</feature>
<dbReference type="Proteomes" id="UP000030130">
    <property type="component" value="Unassembled WGS sequence"/>
</dbReference>
<accession>A0A099WVL4</accession>
<dbReference type="EMBL" id="JRAI01000085">
    <property type="protein sequence ID" value="KGN83598.1"/>
    <property type="molecule type" value="Genomic_DNA"/>
</dbReference>
<proteinExistence type="predicted"/>
<keyword evidence="1 3" id="KW-0732">Signal</keyword>